<protein>
    <submittedName>
        <fullName evidence="1">Uncharacterized protein</fullName>
    </submittedName>
</protein>
<reference evidence="1 2" key="1">
    <citation type="journal article" date="2019" name="New Phytol.">
        <title>Comparative genomics reveals unique wood-decay strategies and fruiting body development in the Schizophyllaceae.</title>
        <authorList>
            <person name="Almasi E."/>
            <person name="Sahu N."/>
            <person name="Krizsan K."/>
            <person name="Balint B."/>
            <person name="Kovacs G.M."/>
            <person name="Kiss B."/>
            <person name="Cseklye J."/>
            <person name="Drula E."/>
            <person name="Henrissat B."/>
            <person name="Nagy I."/>
            <person name="Chovatia M."/>
            <person name="Adam C."/>
            <person name="LaButti K."/>
            <person name="Lipzen A."/>
            <person name="Riley R."/>
            <person name="Grigoriev I.V."/>
            <person name="Nagy L.G."/>
        </authorList>
    </citation>
    <scope>NUCLEOTIDE SEQUENCE [LARGE SCALE GENOMIC DNA]</scope>
    <source>
        <strain evidence="1 2">NL-1724</strain>
    </source>
</reference>
<dbReference type="EMBL" id="VDMD01000080">
    <property type="protein sequence ID" value="TRM56085.1"/>
    <property type="molecule type" value="Genomic_DNA"/>
</dbReference>
<name>A0A550BU66_9AGAR</name>
<evidence type="ECO:0000313" key="2">
    <source>
        <dbReference type="Proteomes" id="UP000320762"/>
    </source>
</evidence>
<sequence length="158" mass="17790">MRITLHRYLFNLAIHLVKSSGNCPPTLLYATCSSSGVYRPRLRPDSTRHRRSCGRGAAATAYAIRRTRIVPSPLRRRMRHLIERAAHAVGRGAARAPFSSSMRGYPHKGFLFPRKPTALYAVGPFQNASELSSIQRPLHKLRKLLYEGATVVVRQLED</sequence>
<dbReference type="Proteomes" id="UP000320762">
    <property type="component" value="Unassembled WGS sequence"/>
</dbReference>
<gene>
    <name evidence="1" type="ORF">BD626DRAFT_520778</name>
</gene>
<organism evidence="1 2">
    <name type="scientific">Schizophyllum amplum</name>
    <dbReference type="NCBI Taxonomy" id="97359"/>
    <lineage>
        <taxon>Eukaryota</taxon>
        <taxon>Fungi</taxon>
        <taxon>Dikarya</taxon>
        <taxon>Basidiomycota</taxon>
        <taxon>Agaricomycotina</taxon>
        <taxon>Agaricomycetes</taxon>
        <taxon>Agaricomycetidae</taxon>
        <taxon>Agaricales</taxon>
        <taxon>Schizophyllaceae</taxon>
        <taxon>Schizophyllum</taxon>
    </lineage>
</organism>
<proteinExistence type="predicted"/>
<evidence type="ECO:0000313" key="1">
    <source>
        <dbReference type="EMBL" id="TRM56085.1"/>
    </source>
</evidence>
<dbReference type="AlphaFoldDB" id="A0A550BU66"/>
<comment type="caution">
    <text evidence="1">The sequence shown here is derived from an EMBL/GenBank/DDBJ whole genome shotgun (WGS) entry which is preliminary data.</text>
</comment>
<accession>A0A550BU66</accession>
<keyword evidence="2" id="KW-1185">Reference proteome</keyword>